<keyword evidence="2" id="KW-1185">Reference proteome</keyword>
<dbReference type="AlphaFoldDB" id="A0A1G4AS60"/>
<gene>
    <name evidence="1" type="ORF">CORC01_12734</name>
</gene>
<name>A0A1G4AS60_9PEZI</name>
<comment type="caution">
    <text evidence="1">The sequence shown here is derived from an EMBL/GenBank/DDBJ whole genome shotgun (WGS) entry which is preliminary data.</text>
</comment>
<reference evidence="1 2" key="1">
    <citation type="submission" date="2016-09" db="EMBL/GenBank/DDBJ databases">
        <authorList>
            <person name="Capua I."/>
            <person name="De Benedictis P."/>
            <person name="Joannis T."/>
            <person name="Lombin L.H."/>
            <person name="Cattoli G."/>
        </authorList>
    </citation>
    <scope>NUCLEOTIDE SEQUENCE [LARGE SCALE GENOMIC DNA]</scope>
    <source>
        <strain evidence="1 2">IMI 309357</strain>
    </source>
</reference>
<sequence>MVWSSVLSTEPLVRFLLNGRWTFCSSVCKSITQGREGMRRTQSCVRAMRARALAWAEKTKLKG</sequence>
<evidence type="ECO:0000313" key="2">
    <source>
        <dbReference type="Proteomes" id="UP000176998"/>
    </source>
</evidence>
<dbReference type="EMBL" id="MJBS01000164">
    <property type="protein sequence ID" value="OHE91946.1"/>
    <property type="molecule type" value="Genomic_DNA"/>
</dbReference>
<dbReference type="GeneID" id="34565862"/>
<evidence type="ECO:0000313" key="1">
    <source>
        <dbReference type="EMBL" id="OHE91946.1"/>
    </source>
</evidence>
<organism evidence="1 2">
    <name type="scientific">Colletotrichum orchidophilum</name>
    <dbReference type="NCBI Taxonomy" id="1209926"/>
    <lineage>
        <taxon>Eukaryota</taxon>
        <taxon>Fungi</taxon>
        <taxon>Dikarya</taxon>
        <taxon>Ascomycota</taxon>
        <taxon>Pezizomycotina</taxon>
        <taxon>Sordariomycetes</taxon>
        <taxon>Hypocreomycetidae</taxon>
        <taxon>Glomerellales</taxon>
        <taxon>Glomerellaceae</taxon>
        <taxon>Colletotrichum</taxon>
    </lineage>
</organism>
<dbReference type="Proteomes" id="UP000176998">
    <property type="component" value="Unassembled WGS sequence"/>
</dbReference>
<accession>A0A1G4AS60</accession>
<protein>
    <submittedName>
        <fullName evidence="1">Uncharacterized protein</fullName>
    </submittedName>
</protein>
<dbReference type="RefSeq" id="XP_022469118.1">
    <property type="nucleotide sequence ID" value="XM_022624352.1"/>
</dbReference>
<proteinExistence type="predicted"/>